<protein>
    <submittedName>
        <fullName evidence="2">Uncharacterized protein</fullName>
    </submittedName>
</protein>
<dbReference type="HOGENOM" id="CLU_328693_0_0_11"/>
<feature type="region of interest" description="Disordered" evidence="1">
    <location>
        <begin position="470"/>
        <end position="575"/>
    </location>
</feature>
<sequence>MSAQAINATGLPGANLDPDAVEAAAADLLTQATSIRDQGADVKSTWQGLGAYYKAPESETLVAVMDPVATTTDTFASDLERVSAALSTYATDIRDIKASLDTLRSDIGTFRTSISGDDEWQFEQDNIDTNDALRTRAGNLQVQLWEAERTCANAIRAIDCIAPWTASTGDDDPNGYGYSEIPEDAEMPWGSQVQREDHCPKSAAVGVKSFVWDGIVMDIGWEGLKGLGGMIGLGEDGFSWETFEATWGGMGALIGRDPETGEWGWGTAGNAWTETGKSLIAWDMWAEDPARAAGTALGNIALTVFTFGAGGVVKGTATAGRTGQVLSGIGKGASVVNRVLDPTDLIIGGAKALKGFKLDDVLSGLRTNLSDLSTGLSTSLRGIDIDVDIELPNTHRGDGTGGTGGNSGVFDDNPAVNRGGDDAGATNNVNRDVDVSNEHPRAEQTNNTNQAETPAQQPVVDLVREHELVGAGAPGSPSTHHGGGVHLIDNGGSSHSGSGGGGGDGTGGGHGSGGHGGSGDGTPGGPGDGTPGGPGNGSGGGGDNGGGGNGGDGTGGDGPYRGDRSPDTPLGNKAGTQEHFNYTLAQGLVRNNLTEAKFVELLDTPLNKLSADDLWALRDIRDSLPGVTPDTVLQKVIPPDLAHTFINDLGKQIDIDSPDAAAQLAAYDRLVRENPEIMGTTPTRYGASEVGGFVSRSVDVGDLDTRGTYDGIGLGYENTKFGDAQRQYVDQNYFSIEFEAGKTQPSTVHYVTDAIEAHHTELSQLSPDAFKTRLHELVEEQHIAREPRPTSPKALKAWEEALLEKHNHVDYSLDPTNLHRGNGFGGTRGAYTPELQIFGRVEVPAGAEMWKIAPDGERVLVARMDNFQQWKMVL</sequence>
<dbReference type="RefSeq" id="WP_012865437.1">
    <property type="nucleotide sequence ID" value="NC_013521.1"/>
</dbReference>
<accession>D1BK91</accession>
<evidence type="ECO:0000313" key="2">
    <source>
        <dbReference type="EMBL" id="ACZ20368.1"/>
    </source>
</evidence>
<dbReference type="eggNOG" id="COG3266">
    <property type="taxonomic scope" value="Bacteria"/>
</dbReference>
<dbReference type="AlphaFoldDB" id="D1BK91"/>
<dbReference type="EMBL" id="CP001819">
    <property type="protein sequence ID" value="ACZ20368.1"/>
    <property type="molecule type" value="Genomic_DNA"/>
</dbReference>
<dbReference type="STRING" id="446469.Sked_04010"/>
<evidence type="ECO:0000313" key="3">
    <source>
        <dbReference type="Proteomes" id="UP000000322"/>
    </source>
</evidence>
<keyword evidence="3" id="KW-1185">Reference proteome</keyword>
<dbReference type="Gene3D" id="1.10.287.1060">
    <property type="entry name" value="ESAT-6-like"/>
    <property type="match status" value="1"/>
</dbReference>
<dbReference type="OrthoDB" id="3748032at2"/>
<feature type="region of interest" description="Disordered" evidence="1">
    <location>
        <begin position="390"/>
        <end position="433"/>
    </location>
</feature>
<proteinExistence type="predicted"/>
<name>D1BK91_SANKS</name>
<dbReference type="KEGG" id="ske:Sked_04010"/>
<organism evidence="2 3">
    <name type="scientific">Sanguibacter keddieii (strain ATCC 51767 / DSM 10542 / NCFB 3025 / ST-74)</name>
    <dbReference type="NCBI Taxonomy" id="446469"/>
    <lineage>
        <taxon>Bacteria</taxon>
        <taxon>Bacillati</taxon>
        <taxon>Actinomycetota</taxon>
        <taxon>Actinomycetes</taxon>
        <taxon>Micrococcales</taxon>
        <taxon>Sanguibacteraceae</taxon>
        <taxon>Sanguibacter</taxon>
    </lineage>
</organism>
<dbReference type="Proteomes" id="UP000000322">
    <property type="component" value="Chromosome"/>
</dbReference>
<gene>
    <name evidence="2" type="ordered locus">Sked_04010</name>
</gene>
<evidence type="ECO:0000256" key="1">
    <source>
        <dbReference type="SAM" id="MobiDB-lite"/>
    </source>
</evidence>
<reference evidence="2 3" key="1">
    <citation type="journal article" date="2009" name="Stand. Genomic Sci.">
        <title>Complete genome sequence of Sanguibacter keddieii type strain (ST-74).</title>
        <authorList>
            <person name="Ivanova N."/>
            <person name="Sikorski J."/>
            <person name="Sims D."/>
            <person name="Brettin T."/>
            <person name="Detter J.C."/>
            <person name="Han C."/>
            <person name="Lapidus A."/>
            <person name="Copeland A."/>
            <person name="Glavina Del Rio T."/>
            <person name="Nolan M."/>
            <person name="Chen F."/>
            <person name="Lucas S."/>
            <person name="Tice H."/>
            <person name="Cheng J.F."/>
            <person name="Bruce D."/>
            <person name="Goodwin L."/>
            <person name="Pitluck S."/>
            <person name="Pati A."/>
            <person name="Mavromatis K."/>
            <person name="Chen A."/>
            <person name="Palaniappan K."/>
            <person name="D'haeseleer P."/>
            <person name="Chain P."/>
            <person name="Bristow J."/>
            <person name="Eisen J.A."/>
            <person name="Markowitz V."/>
            <person name="Hugenholtz P."/>
            <person name="Goker M."/>
            <person name="Pukall R."/>
            <person name="Klenk H.P."/>
            <person name="Kyrpides N.C."/>
        </authorList>
    </citation>
    <scope>NUCLEOTIDE SEQUENCE [LARGE SCALE GENOMIC DNA]</scope>
    <source>
        <strain evidence="3">ATCC 51767 / DSM 10542 / NCFB 3025 / ST-74</strain>
    </source>
</reference>
<feature type="compositionally biased region" description="Gly residues" evidence="1">
    <location>
        <begin position="497"/>
        <end position="559"/>
    </location>
</feature>